<reference evidence="1 2" key="1">
    <citation type="submission" date="2016-10" db="EMBL/GenBank/DDBJ databases">
        <title>Draft genome sequence of Coniochaeta ligniaria NRRL30616, a lignocellulolytic fungus for bioabatement of inhibitors in plant biomass hydrolysates.</title>
        <authorList>
            <consortium name="DOE Joint Genome Institute"/>
            <person name="Jimenez D.J."/>
            <person name="Hector R.E."/>
            <person name="Riley R."/>
            <person name="Sun H."/>
            <person name="Grigoriev I.V."/>
            <person name="Van Elsas J.D."/>
            <person name="Nichols N.N."/>
        </authorList>
    </citation>
    <scope>NUCLEOTIDE SEQUENCE [LARGE SCALE GENOMIC DNA]</scope>
    <source>
        <strain evidence="1 2">NRRL 30616</strain>
    </source>
</reference>
<dbReference type="AlphaFoldDB" id="A0A1J7JCR3"/>
<dbReference type="EMBL" id="KV875100">
    <property type="protein sequence ID" value="OIW27036.1"/>
    <property type="molecule type" value="Genomic_DNA"/>
</dbReference>
<dbReference type="Proteomes" id="UP000182658">
    <property type="component" value="Unassembled WGS sequence"/>
</dbReference>
<proteinExistence type="predicted"/>
<evidence type="ECO:0000313" key="1">
    <source>
        <dbReference type="EMBL" id="OIW27036.1"/>
    </source>
</evidence>
<dbReference type="OrthoDB" id="5121585at2759"/>
<dbReference type="InParanoid" id="A0A1J7JCR3"/>
<evidence type="ECO:0000313" key="2">
    <source>
        <dbReference type="Proteomes" id="UP000182658"/>
    </source>
</evidence>
<keyword evidence="2" id="KW-1185">Reference proteome</keyword>
<accession>A0A1J7JCR3</accession>
<organism evidence="1 2">
    <name type="scientific">Coniochaeta ligniaria NRRL 30616</name>
    <dbReference type="NCBI Taxonomy" id="1408157"/>
    <lineage>
        <taxon>Eukaryota</taxon>
        <taxon>Fungi</taxon>
        <taxon>Dikarya</taxon>
        <taxon>Ascomycota</taxon>
        <taxon>Pezizomycotina</taxon>
        <taxon>Sordariomycetes</taxon>
        <taxon>Sordariomycetidae</taxon>
        <taxon>Coniochaetales</taxon>
        <taxon>Coniochaetaceae</taxon>
        <taxon>Coniochaeta</taxon>
    </lineage>
</organism>
<protein>
    <submittedName>
        <fullName evidence="1">Uncharacterized protein</fullName>
    </submittedName>
</protein>
<name>A0A1J7JCR3_9PEZI</name>
<sequence>MAVARTENEWRPDMPKIFEIQLRKGYAAVRTRQDKQNPQIKERQLTLWRHDHAGEAPACSPLQSSMELIVWMGSFPAQLQGIASQWTFSGRVAGNPRIQIRCDPWDIPADQVSLFQNSVAFTYGTVTFDDGGDMPWGFKDDIIWSATFTYEGITASVPGFSRTHLELYAVSPKLPAYYLSGGVPLELLQLFVEPASKVSTLHNLDDWVAWVVRRCHASRADKIVVGKEASPNEVPVQDRIHYFVYDIWHGANNYTGGGYGRTFHLDSWLDDYNKKAAGNTVNCYDQAAIVQLVTLLGVPDGRIRWMFKEPFGYIRDTDLVGWGKTNNPFYRNIDTDKEIPAPEKMLDRSNPFKNHAFISYMKTGSDSWFALDACAGPVTGDKSVQQYLTDDIDDGYDSVKESNITTGPKGYYQEYKRTINSEIADNQLAVTAVDPDNKGLGVTTVRNGTESQWWATSTDRIMTYDDLKNFGPKMAEGWANFASFVKTTPDHPKKIDLGAFFIAFQAKANERLPAASAEGRTFNFQRPWNQSVDGKKIFYQAGMDVLALGAPRSLVSLTVKVMDTADNAVAEAGQWLGALSKDMRSLFAVPVEGDRHLGHMHLAAKAPNGLNVFCYENILVWVDADDYDVGVALAADAEKLISDATGETDALAMTIDAPTEAVKEWDVFKVTVSCDGATDVTVDDDDSRFFNTSWTRVGNTWTFDFVVLGKELWTDAGESLPEAADGVDGIAFIAVNQDGGVPHVKEVDVKIA</sequence>
<gene>
    <name evidence="1" type="ORF">CONLIGDRAFT_683974</name>
</gene>